<feature type="non-terminal residue" evidence="2">
    <location>
        <position position="1"/>
    </location>
</feature>
<sequence length="143" mass="16351">WYISHFVDSPVIAISILGRAHTEWCSIGGQSRSRVHASVILCCVRYVTRICLPRKRSSRGAVFFCCSFLSLFYLYTRALRFVRSRLPELQTPSRFLSFCFRTILNTLAFAVTRAEIFTRCLRSLYLAVLLLPHSPALAHPLGH</sequence>
<organism evidence="2 3">
    <name type="scientific">Botryobasidium botryosum (strain FD-172 SS1)</name>
    <dbReference type="NCBI Taxonomy" id="930990"/>
    <lineage>
        <taxon>Eukaryota</taxon>
        <taxon>Fungi</taxon>
        <taxon>Dikarya</taxon>
        <taxon>Basidiomycota</taxon>
        <taxon>Agaricomycotina</taxon>
        <taxon>Agaricomycetes</taxon>
        <taxon>Cantharellales</taxon>
        <taxon>Botryobasidiaceae</taxon>
        <taxon>Botryobasidium</taxon>
    </lineage>
</organism>
<proteinExistence type="predicted"/>
<keyword evidence="3" id="KW-1185">Reference proteome</keyword>
<evidence type="ECO:0000256" key="1">
    <source>
        <dbReference type="SAM" id="Phobius"/>
    </source>
</evidence>
<reference evidence="3" key="1">
    <citation type="journal article" date="2014" name="Proc. Natl. Acad. Sci. U.S.A.">
        <title>Extensive sampling of basidiomycete genomes demonstrates inadequacy of the white-rot/brown-rot paradigm for wood decay fungi.</title>
        <authorList>
            <person name="Riley R."/>
            <person name="Salamov A.A."/>
            <person name="Brown D.W."/>
            <person name="Nagy L.G."/>
            <person name="Floudas D."/>
            <person name="Held B.W."/>
            <person name="Levasseur A."/>
            <person name="Lombard V."/>
            <person name="Morin E."/>
            <person name="Otillar R."/>
            <person name="Lindquist E.A."/>
            <person name="Sun H."/>
            <person name="LaButti K.M."/>
            <person name="Schmutz J."/>
            <person name="Jabbour D."/>
            <person name="Luo H."/>
            <person name="Baker S.E."/>
            <person name="Pisabarro A.G."/>
            <person name="Walton J.D."/>
            <person name="Blanchette R.A."/>
            <person name="Henrissat B."/>
            <person name="Martin F."/>
            <person name="Cullen D."/>
            <person name="Hibbett D.S."/>
            <person name="Grigoriev I.V."/>
        </authorList>
    </citation>
    <scope>NUCLEOTIDE SEQUENCE [LARGE SCALE GENOMIC DNA]</scope>
    <source>
        <strain evidence="3">FD-172 SS1</strain>
    </source>
</reference>
<protein>
    <submittedName>
        <fullName evidence="2">Uncharacterized protein</fullName>
    </submittedName>
</protein>
<gene>
    <name evidence="2" type="ORF">BOTBODRAFT_139905</name>
</gene>
<dbReference type="EMBL" id="KL198104">
    <property type="protein sequence ID" value="KDQ07617.1"/>
    <property type="molecule type" value="Genomic_DNA"/>
</dbReference>
<keyword evidence="1" id="KW-0812">Transmembrane</keyword>
<dbReference type="HOGENOM" id="CLU_1810713_0_0_1"/>
<dbReference type="AlphaFoldDB" id="A0A067M6V9"/>
<keyword evidence="1" id="KW-1133">Transmembrane helix</keyword>
<accession>A0A067M6V9</accession>
<evidence type="ECO:0000313" key="3">
    <source>
        <dbReference type="Proteomes" id="UP000027195"/>
    </source>
</evidence>
<evidence type="ECO:0000313" key="2">
    <source>
        <dbReference type="EMBL" id="KDQ07617.1"/>
    </source>
</evidence>
<name>A0A067M6V9_BOTB1</name>
<dbReference type="InParanoid" id="A0A067M6V9"/>
<dbReference type="Proteomes" id="UP000027195">
    <property type="component" value="Unassembled WGS sequence"/>
</dbReference>
<feature type="transmembrane region" description="Helical" evidence="1">
    <location>
        <begin position="58"/>
        <end position="75"/>
    </location>
</feature>
<keyword evidence="1" id="KW-0472">Membrane</keyword>